<organism evidence="3 4">
    <name type="scientific">Crassostrea virginica</name>
    <name type="common">Eastern oyster</name>
    <dbReference type="NCBI Taxonomy" id="6565"/>
    <lineage>
        <taxon>Eukaryota</taxon>
        <taxon>Metazoa</taxon>
        <taxon>Spiralia</taxon>
        <taxon>Lophotrochozoa</taxon>
        <taxon>Mollusca</taxon>
        <taxon>Bivalvia</taxon>
        <taxon>Autobranchia</taxon>
        <taxon>Pteriomorphia</taxon>
        <taxon>Ostreida</taxon>
        <taxon>Ostreoidea</taxon>
        <taxon>Ostreidae</taxon>
        <taxon>Crassostrea</taxon>
    </lineage>
</organism>
<dbReference type="KEGG" id="cvn:111127106"/>
<dbReference type="RefSeq" id="XP_022327834.1">
    <property type="nucleotide sequence ID" value="XM_022472126.1"/>
</dbReference>
<keyword evidence="3" id="KW-1185">Reference proteome</keyword>
<keyword evidence="2" id="KW-0449">Lipoprotein</keyword>
<evidence type="ECO:0000313" key="3">
    <source>
        <dbReference type="Proteomes" id="UP000694844"/>
    </source>
</evidence>
<gene>
    <name evidence="4" type="primary">LOC111127106</name>
</gene>
<proteinExistence type="inferred from homology"/>
<dbReference type="InterPro" id="IPR005552">
    <property type="entry name" value="Scramblase"/>
</dbReference>
<comment type="similarity">
    <text evidence="1 2">Belongs to the phospholipid scramblase family.</text>
</comment>
<comment type="function">
    <text evidence="2">May mediate accelerated ATP-independent bidirectional transbilayer migration of phospholipids upon binding calcium ions that results in a loss of phospholipid asymmetry in the plasma membrane.</text>
</comment>
<dbReference type="GeneID" id="111127106"/>
<evidence type="ECO:0000256" key="1">
    <source>
        <dbReference type="ARBA" id="ARBA00005350"/>
    </source>
</evidence>
<dbReference type="AlphaFoldDB" id="A0A8B8DJR4"/>
<reference evidence="4" key="1">
    <citation type="submission" date="2025-08" db="UniProtKB">
        <authorList>
            <consortium name="RefSeq"/>
        </authorList>
    </citation>
    <scope>IDENTIFICATION</scope>
    <source>
        <tissue evidence="4">Whole sample</tissue>
    </source>
</reference>
<keyword evidence="2" id="KW-0106">Calcium</keyword>
<evidence type="ECO:0000313" key="4">
    <source>
        <dbReference type="RefSeq" id="XP_022327834.1"/>
    </source>
</evidence>
<dbReference type="GO" id="GO:0005886">
    <property type="term" value="C:plasma membrane"/>
    <property type="evidence" value="ECO:0007669"/>
    <property type="project" value="TreeGrafter"/>
</dbReference>
<comment type="cofactor">
    <cofactor evidence="2">
        <name>Ca(2+)</name>
        <dbReference type="ChEBI" id="CHEBI:29108"/>
    </cofactor>
</comment>
<dbReference type="PANTHER" id="PTHR23248:SF9">
    <property type="entry name" value="PHOSPHOLIPID SCRAMBLASE"/>
    <property type="match status" value="1"/>
</dbReference>
<accession>A0A8B8DJR4</accession>
<evidence type="ECO:0000256" key="2">
    <source>
        <dbReference type="RuleBase" id="RU363116"/>
    </source>
</evidence>
<dbReference type="Pfam" id="PF03803">
    <property type="entry name" value="Scramblase"/>
    <property type="match status" value="1"/>
</dbReference>
<dbReference type="Proteomes" id="UP000694844">
    <property type="component" value="Chromosome 3"/>
</dbReference>
<protein>
    <recommendedName>
        <fullName evidence="2">Phospholipid scramblase</fullName>
    </recommendedName>
</protein>
<sequence length="233" mass="26238">MERTPITSQPGTAPLPPGLKDLKYLDEITVHQHLEAGDMCFQRPCRYSVYGTGDDSILYAQEVSECYARQCLGAMRAFVLKISNRDGQDLIRLRRPLRCPCGICWWWCCCVQDLTIESPPGDEIGTIVEERICCPVYKIIDDFDSVVYRVGFSCCLCKLCSDVVIPIYDGSGELRVAEIKKSSAGDCRDFCGSVNDYTISYLQPLTVKDKVVLLGASFLIDFNFFEKQQRSCC</sequence>
<dbReference type="GO" id="GO:0017128">
    <property type="term" value="F:phospholipid scramblase activity"/>
    <property type="evidence" value="ECO:0007669"/>
    <property type="project" value="InterPro"/>
</dbReference>
<name>A0A8B8DJR4_CRAVI</name>
<dbReference type="OrthoDB" id="191150at2759"/>
<dbReference type="PANTHER" id="PTHR23248">
    <property type="entry name" value="PHOSPHOLIPID SCRAMBLASE-RELATED"/>
    <property type="match status" value="1"/>
</dbReference>
<keyword evidence="2" id="KW-0564">Palmitate</keyword>